<gene>
    <name evidence="1" type="ORF">ALC56_11108</name>
</gene>
<name>A0A195F216_9HYME</name>
<sequence>MFLLTKTPRPNSSSALSKSASLSDVAISTYNGIAMRSRNRCLVGDSYVLCGEYG</sequence>
<organism evidence="1 2">
    <name type="scientific">Trachymyrmex septentrionalis</name>
    <dbReference type="NCBI Taxonomy" id="34720"/>
    <lineage>
        <taxon>Eukaryota</taxon>
        <taxon>Metazoa</taxon>
        <taxon>Ecdysozoa</taxon>
        <taxon>Arthropoda</taxon>
        <taxon>Hexapoda</taxon>
        <taxon>Insecta</taxon>
        <taxon>Pterygota</taxon>
        <taxon>Neoptera</taxon>
        <taxon>Endopterygota</taxon>
        <taxon>Hymenoptera</taxon>
        <taxon>Apocrita</taxon>
        <taxon>Aculeata</taxon>
        <taxon>Formicoidea</taxon>
        <taxon>Formicidae</taxon>
        <taxon>Myrmicinae</taxon>
        <taxon>Trachymyrmex</taxon>
    </lineage>
</organism>
<protein>
    <submittedName>
        <fullName evidence="1">Uncharacterized protein</fullName>
    </submittedName>
</protein>
<dbReference type="EMBL" id="KQ981856">
    <property type="protein sequence ID" value="KYN34620.1"/>
    <property type="molecule type" value="Genomic_DNA"/>
</dbReference>
<evidence type="ECO:0000313" key="2">
    <source>
        <dbReference type="Proteomes" id="UP000078541"/>
    </source>
</evidence>
<accession>A0A195F216</accession>
<dbReference type="AlphaFoldDB" id="A0A195F216"/>
<proteinExistence type="predicted"/>
<keyword evidence="2" id="KW-1185">Reference proteome</keyword>
<dbReference type="Proteomes" id="UP000078541">
    <property type="component" value="Unassembled WGS sequence"/>
</dbReference>
<evidence type="ECO:0000313" key="1">
    <source>
        <dbReference type="EMBL" id="KYN34620.1"/>
    </source>
</evidence>
<reference evidence="1 2" key="1">
    <citation type="submission" date="2016-03" db="EMBL/GenBank/DDBJ databases">
        <title>Trachymyrmex septentrionalis WGS genome.</title>
        <authorList>
            <person name="Nygaard S."/>
            <person name="Hu H."/>
            <person name="Boomsma J."/>
            <person name="Zhang G."/>
        </authorList>
    </citation>
    <scope>NUCLEOTIDE SEQUENCE [LARGE SCALE GENOMIC DNA]</scope>
    <source>
        <strain evidence="1">Tsep2-gDNA-1</strain>
        <tissue evidence="1">Whole body</tissue>
    </source>
</reference>